<dbReference type="GO" id="GO:0003677">
    <property type="term" value="F:DNA binding"/>
    <property type="evidence" value="ECO:0007669"/>
    <property type="project" value="UniProtKB-UniRule"/>
</dbReference>
<dbReference type="SUPFAM" id="SSF47802">
    <property type="entry name" value="DNA polymerase beta, N-terminal domain-like"/>
    <property type="match status" value="1"/>
</dbReference>
<keyword evidence="5 9" id="KW-0548">Nucleotidyltransferase</keyword>
<organism evidence="12 13">
    <name type="scientific">Ambispora leptoticha</name>
    <dbReference type="NCBI Taxonomy" id="144679"/>
    <lineage>
        <taxon>Eukaryota</taxon>
        <taxon>Fungi</taxon>
        <taxon>Fungi incertae sedis</taxon>
        <taxon>Mucoromycota</taxon>
        <taxon>Glomeromycotina</taxon>
        <taxon>Glomeromycetes</taxon>
        <taxon>Archaeosporales</taxon>
        <taxon>Ambisporaceae</taxon>
        <taxon>Ambispora</taxon>
    </lineage>
</organism>
<evidence type="ECO:0000256" key="4">
    <source>
        <dbReference type="ARBA" id="ARBA00022679"/>
    </source>
</evidence>
<dbReference type="InterPro" id="IPR002054">
    <property type="entry name" value="DNA-dir_DNA_pol_X"/>
</dbReference>
<dbReference type="Gene3D" id="1.10.150.110">
    <property type="entry name" value="DNA polymerase beta, N-terminal domain-like"/>
    <property type="match status" value="1"/>
</dbReference>
<comment type="function">
    <text evidence="9">DNA polymerase that functions in several pathways of DNA repair. Involved in base excision repair (BER) responsible for repair of lesions that give rise to abasic (AP) sites in DNA. Also contributes to DNA double-strand break repair by non-homologous end joining and homologous recombination. Has both template-dependent and template-independent (terminal transferase) DNA polymerase activities. Has also a 5'-deoxyribose-5-phosphate lyase (dRP lyase) activity.</text>
</comment>
<dbReference type="InterPro" id="IPR019843">
    <property type="entry name" value="DNA_pol-X_BS"/>
</dbReference>
<evidence type="ECO:0000313" key="12">
    <source>
        <dbReference type="EMBL" id="CAG8460629.1"/>
    </source>
</evidence>
<keyword evidence="7" id="KW-0456">Lyase</keyword>
<dbReference type="InterPro" id="IPR043519">
    <property type="entry name" value="NT_sf"/>
</dbReference>
<evidence type="ECO:0000256" key="1">
    <source>
        <dbReference type="ARBA" id="ARBA00001936"/>
    </source>
</evidence>
<dbReference type="SUPFAM" id="SSF81301">
    <property type="entry name" value="Nucleotidyltransferase"/>
    <property type="match status" value="1"/>
</dbReference>
<dbReference type="GO" id="GO:0003887">
    <property type="term" value="F:DNA-directed DNA polymerase activity"/>
    <property type="evidence" value="ECO:0007669"/>
    <property type="project" value="UniProtKB-UniRule"/>
</dbReference>
<dbReference type="Pfam" id="PF14791">
    <property type="entry name" value="DNA_pol_B_thumb"/>
    <property type="match status" value="1"/>
</dbReference>
<dbReference type="InterPro" id="IPR002008">
    <property type="entry name" value="DNA_pol_X_beta-like"/>
</dbReference>
<dbReference type="PROSITE" id="PS00522">
    <property type="entry name" value="DNA_POLYMERASE_X"/>
    <property type="match status" value="1"/>
</dbReference>
<evidence type="ECO:0000313" key="13">
    <source>
        <dbReference type="Proteomes" id="UP000789508"/>
    </source>
</evidence>
<dbReference type="Pfam" id="PF14792">
    <property type="entry name" value="DNA_pol_B_palm"/>
    <property type="match status" value="1"/>
</dbReference>
<dbReference type="GO" id="GO:0016829">
    <property type="term" value="F:lyase activity"/>
    <property type="evidence" value="ECO:0007669"/>
    <property type="project" value="UniProtKB-KW"/>
</dbReference>
<dbReference type="PRINTS" id="PR00869">
    <property type="entry name" value="DNAPOLX"/>
</dbReference>
<name>A0A9N8Z210_9GLOM</name>
<dbReference type="InterPro" id="IPR018944">
    <property type="entry name" value="DNA_pol_lambd_fingers_domain"/>
</dbReference>
<feature type="compositionally biased region" description="Acidic residues" evidence="10">
    <location>
        <begin position="150"/>
        <end position="159"/>
    </location>
</feature>
<evidence type="ECO:0000256" key="8">
    <source>
        <dbReference type="ARBA" id="ARBA00023242"/>
    </source>
</evidence>
<dbReference type="InterPro" id="IPR027421">
    <property type="entry name" value="DNA_pol_lamdba_lyase_dom_sf"/>
</dbReference>
<dbReference type="FunFam" id="1.10.150.20:FF:000010">
    <property type="entry name" value="DNA polymerase lambda"/>
    <property type="match status" value="1"/>
</dbReference>
<feature type="compositionally biased region" description="Low complexity" evidence="10">
    <location>
        <begin position="128"/>
        <end position="146"/>
    </location>
</feature>
<dbReference type="InterPro" id="IPR001357">
    <property type="entry name" value="BRCT_dom"/>
</dbReference>
<dbReference type="Gene3D" id="3.30.210.10">
    <property type="entry name" value="DNA polymerase, thumb domain"/>
    <property type="match status" value="1"/>
</dbReference>
<evidence type="ECO:0000256" key="5">
    <source>
        <dbReference type="ARBA" id="ARBA00022695"/>
    </source>
</evidence>
<evidence type="ECO:0000259" key="11">
    <source>
        <dbReference type="PROSITE" id="PS50172"/>
    </source>
</evidence>
<dbReference type="EMBL" id="CAJVPS010000170">
    <property type="protein sequence ID" value="CAG8460629.1"/>
    <property type="molecule type" value="Genomic_DNA"/>
</dbReference>
<dbReference type="PRINTS" id="PR00870">
    <property type="entry name" value="DNAPOLXBETA"/>
</dbReference>
<keyword evidence="8 9" id="KW-0539">Nucleus</keyword>
<comment type="cofactor">
    <cofactor evidence="1">
        <name>Mn(2+)</name>
        <dbReference type="ChEBI" id="CHEBI:29035"/>
    </cofactor>
</comment>
<dbReference type="Gene3D" id="3.40.50.10190">
    <property type="entry name" value="BRCT domain"/>
    <property type="match status" value="1"/>
</dbReference>
<keyword evidence="9" id="KW-0234">DNA repair</keyword>
<evidence type="ECO:0000256" key="2">
    <source>
        <dbReference type="ARBA" id="ARBA00004123"/>
    </source>
</evidence>
<dbReference type="InterPro" id="IPR036420">
    <property type="entry name" value="BRCT_dom_sf"/>
</dbReference>
<dbReference type="PANTHER" id="PTHR11276:SF40">
    <property type="entry name" value="BRCT DOMAIN-CONTAINING PROTEIN"/>
    <property type="match status" value="1"/>
</dbReference>
<evidence type="ECO:0000256" key="3">
    <source>
        <dbReference type="ARBA" id="ARBA00008323"/>
    </source>
</evidence>
<dbReference type="InterPro" id="IPR028207">
    <property type="entry name" value="DNA_pol_B_palm_palm"/>
</dbReference>
<dbReference type="Proteomes" id="UP000789508">
    <property type="component" value="Unassembled WGS sequence"/>
</dbReference>
<dbReference type="PANTHER" id="PTHR11276">
    <property type="entry name" value="DNA POLYMERASE TYPE-X FAMILY MEMBER"/>
    <property type="match status" value="1"/>
</dbReference>
<evidence type="ECO:0000256" key="7">
    <source>
        <dbReference type="ARBA" id="ARBA00023239"/>
    </source>
</evidence>
<proteinExistence type="inferred from homology"/>
<dbReference type="SUPFAM" id="SSF52113">
    <property type="entry name" value="BRCT domain"/>
    <property type="match status" value="1"/>
</dbReference>
<dbReference type="CDD" id="cd00141">
    <property type="entry name" value="NT_POLXc"/>
    <property type="match status" value="1"/>
</dbReference>
<protein>
    <recommendedName>
        <fullName evidence="9">DNA polymerase</fullName>
        <ecNumber evidence="9">2.7.7.7</ecNumber>
    </recommendedName>
</protein>
<feature type="region of interest" description="Disordered" evidence="10">
    <location>
        <begin position="125"/>
        <end position="161"/>
    </location>
</feature>
<evidence type="ECO:0000256" key="10">
    <source>
        <dbReference type="SAM" id="MobiDB-lite"/>
    </source>
</evidence>
<comment type="catalytic activity">
    <reaction evidence="9">
        <text>DNA(n) + a 2'-deoxyribonucleoside 5'-triphosphate = DNA(n+1) + diphosphate</text>
        <dbReference type="Rhea" id="RHEA:22508"/>
        <dbReference type="Rhea" id="RHEA-COMP:17339"/>
        <dbReference type="Rhea" id="RHEA-COMP:17340"/>
        <dbReference type="ChEBI" id="CHEBI:33019"/>
        <dbReference type="ChEBI" id="CHEBI:61560"/>
        <dbReference type="ChEBI" id="CHEBI:173112"/>
        <dbReference type="EC" id="2.7.7.7"/>
    </reaction>
</comment>
<dbReference type="GO" id="GO:0046872">
    <property type="term" value="F:metal ion binding"/>
    <property type="evidence" value="ECO:0007669"/>
    <property type="project" value="UniProtKB-UniRule"/>
</dbReference>
<keyword evidence="9" id="KW-0227">DNA damage</keyword>
<reference evidence="12" key="1">
    <citation type="submission" date="2021-06" db="EMBL/GenBank/DDBJ databases">
        <authorList>
            <person name="Kallberg Y."/>
            <person name="Tangrot J."/>
            <person name="Rosling A."/>
        </authorList>
    </citation>
    <scope>NUCLEOTIDE SEQUENCE</scope>
    <source>
        <strain evidence="12">FL130A</strain>
    </source>
</reference>
<feature type="domain" description="BRCT" evidence="11">
    <location>
        <begin position="2"/>
        <end position="96"/>
    </location>
</feature>
<evidence type="ECO:0000256" key="9">
    <source>
        <dbReference type="RuleBase" id="RU366014"/>
    </source>
</evidence>
<accession>A0A9N8Z210</accession>
<sequence>MKKGELFKDWKFHILDAKLSKLKLENFKEQIIAQGGKVIDDDHKFHEVDIFITALKSPARISRYVPEYMPKPVVSLEWLEECLDSKTRLPFDGYLVYGTQKNIKENKVGELEKIRRPDISQITNFNLEENSSVESDGSDSLSSYGGDQEDHTEDEDVDLDPTFNNTRYECLRPTPLIPKYNQSLIELLEIIAKARDLEGEHRNALSYCIGSKIGYQTKLYLETGTIEEAEDLRNSEKFTILETFSHVYGVGPKTAQLWYKKGYRTLEDACKDPYLTEAQRIGLELFEQFQKKISRKEVEEIIEILEKEIKAVDPRCILTPVGGYRRGKEFSGDVDVIVTHPVEEAVTKLLPRIIDQLSQKGYLKYKMWYGHTVQKVPKLPKVPKRNLMDRLDKCFCAFYQPSAKLHRQVDIIIAPRSLYPTAIVGWTGSRQFERSLKHYARKEKNLVFASHGLFTNTMPRRRIPLSTEREVFDAIGVPWLEPEMRNC</sequence>
<comment type="caution">
    <text evidence="12">The sequence shown here is derived from an EMBL/GenBank/DDBJ whole genome shotgun (WGS) entry which is preliminary data.</text>
</comment>
<gene>
    <name evidence="12" type="ORF">ALEPTO_LOCUS1517</name>
</gene>
<dbReference type="InterPro" id="IPR037160">
    <property type="entry name" value="DNA_Pol_thumb_sf"/>
</dbReference>
<keyword evidence="13" id="KW-1185">Reference proteome</keyword>
<dbReference type="SMART" id="SM00483">
    <property type="entry name" value="POLXc"/>
    <property type="match status" value="1"/>
</dbReference>
<dbReference type="Gene3D" id="3.30.460.10">
    <property type="entry name" value="Beta Polymerase, domain 2"/>
    <property type="match status" value="1"/>
</dbReference>
<dbReference type="FunFam" id="3.30.210.10:FF:000005">
    <property type="entry name" value="DNA polymerase IV"/>
    <property type="match status" value="1"/>
</dbReference>
<dbReference type="OrthoDB" id="205514at2759"/>
<dbReference type="AlphaFoldDB" id="A0A9N8Z210"/>
<dbReference type="GO" id="GO:0006303">
    <property type="term" value="P:double-strand break repair via nonhomologous end joining"/>
    <property type="evidence" value="ECO:0007669"/>
    <property type="project" value="TreeGrafter"/>
</dbReference>
<comment type="subcellular location">
    <subcellularLocation>
        <location evidence="2 9">Nucleus</location>
    </subcellularLocation>
</comment>
<dbReference type="EC" id="2.7.7.7" evidence="9"/>
<dbReference type="Gene3D" id="1.10.150.20">
    <property type="entry name" value="5' to 3' exonuclease, C-terminal subdomain"/>
    <property type="match status" value="1"/>
</dbReference>
<keyword evidence="4 9" id="KW-0808">Transferase</keyword>
<dbReference type="GO" id="GO:0005634">
    <property type="term" value="C:nucleus"/>
    <property type="evidence" value="ECO:0007669"/>
    <property type="project" value="UniProtKB-SubCell"/>
</dbReference>
<dbReference type="PROSITE" id="PS50172">
    <property type="entry name" value="BRCT"/>
    <property type="match status" value="1"/>
</dbReference>
<keyword evidence="9" id="KW-0239">DNA-directed DNA polymerase</keyword>
<dbReference type="InterPro" id="IPR029398">
    <property type="entry name" value="PolB_thumb"/>
</dbReference>
<dbReference type="InterPro" id="IPR022312">
    <property type="entry name" value="DNA_pol_X"/>
</dbReference>
<comment type="similarity">
    <text evidence="3 9">Belongs to the DNA polymerase type-X family.</text>
</comment>
<evidence type="ECO:0000256" key="6">
    <source>
        <dbReference type="ARBA" id="ARBA00022723"/>
    </source>
</evidence>
<keyword evidence="6" id="KW-0479">Metal-binding</keyword>
<dbReference type="SUPFAM" id="SSF81585">
    <property type="entry name" value="PsbU/PolX domain-like"/>
    <property type="match status" value="1"/>
</dbReference>
<dbReference type="Pfam" id="PF10391">
    <property type="entry name" value="DNA_pol_lambd_f"/>
    <property type="match status" value="1"/>
</dbReference>